<dbReference type="GeneID" id="19397391"/>
<dbReference type="InterPro" id="IPR002347">
    <property type="entry name" value="SDR_fam"/>
</dbReference>
<dbReference type="GO" id="GO:0016616">
    <property type="term" value="F:oxidoreductase activity, acting on the CH-OH group of donors, NAD or NADP as acceptor"/>
    <property type="evidence" value="ECO:0007669"/>
    <property type="project" value="TreeGrafter"/>
</dbReference>
<dbReference type="EMBL" id="KB908703">
    <property type="protein sequence ID" value="EOA84571.1"/>
    <property type="molecule type" value="Genomic_DNA"/>
</dbReference>
<dbReference type="SUPFAM" id="SSF51735">
    <property type="entry name" value="NAD(P)-binding Rossmann-fold domains"/>
    <property type="match status" value="1"/>
</dbReference>
<dbReference type="PROSITE" id="PS00061">
    <property type="entry name" value="ADH_SHORT"/>
    <property type="match status" value="1"/>
</dbReference>
<keyword evidence="5" id="KW-1185">Reference proteome</keyword>
<organism evidence="4 5">
    <name type="scientific">Exserohilum turcicum (strain 28A)</name>
    <name type="common">Northern leaf blight fungus</name>
    <name type="synonym">Setosphaeria turcica</name>
    <dbReference type="NCBI Taxonomy" id="671987"/>
    <lineage>
        <taxon>Eukaryota</taxon>
        <taxon>Fungi</taxon>
        <taxon>Dikarya</taxon>
        <taxon>Ascomycota</taxon>
        <taxon>Pezizomycotina</taxon>
        <taxon>Dothideomycetes</taxon>
        <taxon>Pleosporomycetidae</taxon>
        <taxon>Pleosporales</taxon>
        <taxon>Pleosporineae</taxon>
        <taxon>Pleosporaceae</taxon>
        <taxon>Exserohilum</taxon>
    </lineage>
</organism>
<dbReference type="SMART" id="SM00822">
    <property type="entry name" value="PKS_KR"/>
    <property type="match status" value="1"/>
</dbReference>
<dbReference type="GO" id="GO:0006633">
    <property type="term" value="P:fatty acid biosynthetic process"/>
    <property type="evidence" value="ECO:0007669"/>
    <property type="project" value="TreeGrafter"/>
</dbReference>
<protein>
    <recommendedName>
        <fullName evidence="3">Ketoreductase domain-containing protein</fullName>
    </recommendedName>
</protein>
<dbReference type="PANTHER" id="PTHR42760">
    <property type="entry name" value="SHORT-CHAIN DEHYDROGENASES/REDUCTASES FAMILY MEMBER"/>
    <property type="match status" value="1"/>
</dbReference>
<dbReference type="InterPro" id="IPR057326">
    <property type="entry name" value="KR_dom"/>
</dbReference>
<dbReference type="PRINTS" id="PR00081">
    <property type="entry name" value="GDHRDH"/>
</dbReference>
<keyword evidence="2" id="KW-0521">NADP</keyword>
<dbReference type="InterPro" id="IPR020904">
    <property type="entry name" value="Sc_DH/Rdtase_CS"/>
</dbReference>
<proteinExistence type="inferred from homology"/>
<dbReference type="HOGENOM" id="CLU_010194_1_0_1"/>
<dbReference type="FunFam" id="3.40.50.720:FF:000084">
    <property type="entry name" value="Short-chain dehydrogenase reductase"/>
    <property type="match status" value="1"/>
</dbReference>
<accession>R0IHX8</accession>
<gene>
    <name evidence="4" type="ORF">SETTUDRAFT_154245</name>
</gene>
<dbReference type="RefSeq" id="XP_008027183.1">
    <property type="nucleotide sequence ID" value="XM_008028992.1"/>
</dbReference>
<evidence type="ECO:0000256" key="2">
    <source>
        <dbReference type="ARBA" id="ARBA00022857"/>
    </source>
</evidence>
<evidence type="ECO:0000313" key="4">
    <source>
        <dbReference type="EMBL" id="EOA84571.1"/>
    </source>
</evidence>
<evidence type="ECO:0000259" key="3">
    <source>
        <dbReference type="SMART" id="SM00822"/>
    </source>
</evidence>
<dbReference type="Pfam" id="PF13561">
    <property type="entry name" value="adh_short_C2"/>
    <property type="match status" value="1"/>
</dbReference>
<dbReference type="InterPro" id="IPR036291">
    <property type="entry name" value="NAD(P)-bd_dom_sf"/>
</dbReference>
<dbReference type="STRING" id="671987.R0IHX8"/>
<evidence type="ECO:0000256" key="1">
    <source>
        <dbReference type="ARBA" id="ARBA00006484"/>
    </source>
</evidence>
<feature type="domain" description="Ketoreductase" evidence="3">
    <location>
        <begin position="6"/>
        <end position="189"/>
    </location>
</feature>
<comment type="similarity">
    <text evidence="1">Belongs to the short-chain dehydrogenases/reductases (SDR) family.</text>
</comment>
<dbReference type="PANTHER" id="PTHR42760:SF45">
    <property type="entry name" value="SHORT CHAIN DEHYDROGENASE_REDUCTASE FAMILY PROTEIN, PUTATIVE (AFU_ORTHOLOGUE AFUA_3G09150)-RELATED"/>
    <property type="match status" value="1"/>
</dbReference>
<dbReference type="PRINTS" id="PR00080">
    <property type="entry name" value="SDRFAMILY"/>
</dbReference>
<sequence>MSLQGKVIVITGAASGIGLATARHFASKGAKLSLADIQEKPLKDLEAELTQSGAEVMTQVVDVTKRAEVDRWTAATIERFGKLDGAANVAGVYGKGPTPFEATTDEEWDFIFGINVFGVRNCLQAQIPRMKDGASIANVASIAGLRGVPNSSVYGASKHAVVGISKTLAKELAPRNIRVNCICPGPIHTPMMQRVDEMGGGTSAGTLAGKAPVPLQRRGEAREIAPLLEYLLSDASSYTTGAMIPIDGGSTC</sequence>
<dbReference type="OrthoDB" id="1669814at2759"/>
<name>R0IHX8_EXST2</name>
<dbReference type="Proteomes" id="UP000016935">
    <property type="component" value="Unassembled WGS sequence"/>
</dbReference>
<dbReference type="eggNOG" id="KOG0725">
    <property type="taxonomic scope" value="Eukaryota"/>
</dbReference>
<dbReference type="Gene3D" id="3.40.50.720">
    <property type="entry name" value="NAD(P)-binding Rossmann-like Domain"/>
    <property type="match status" value="1"/>
</dbReference>
<reference evidence="4 5" key="2">
    <citation type="journal article" date="2013" name="PLoS Genet.">
        <title>Comparative genome structure, secondary metabolite, and effector coding capacity across Cochliobolus pathogens.</title>
        <authorList>
            <person name="Condon B.J."/>
            <person name="Leng Y."/>
            <person name="Wu D."/>
            <person name="Bushley K.E."/>
            <person name="Ohm R.A."/>
            <person name="Otillar R."/>
            <person name="Martin J."/>
            <person name="Schackwitz W."/>
            <person name="Grimwood J."/>
            <person name="MohdZainudin N."/>
            <person name="Xue C."/>
            <person name="Wang R."/>
            <person name="Manning V.A."/>
            <person name="Dhillon B."/>
            <person name="Tu Z.J."/>
            <person name="Steffenson B.J."/>
            <person name="Salamov A."/>
            <person name="Sun H."/>
            <person name="Lowry S."/>
            <person name="LaButti K."/>
            <person name="Han J."/>
            <person name="Copeland A."/>
            <person name="Lindquist E."/>
            <person name="Barry K."/>
            <person name="Schmutz J."/>
            <person name="Baker S.E."/>
            <person name="Ciuffetti L.M."/>
            <person name="Grigoriev I.V."/>
            <person name="Zhong S."/>
            <person name="Turgeon B.G."/>
        </authorList>
    </citation>
    <scope>NUCLEOTIDE SEQUENCE [LARGE SCALE GENOMIC DNA]</scope>
    <source>
        <strain evidence="5">28A</strain>
    </source>
</reference>
<dbReference type="CDD" id="cd05233">
    <property type="entry name" value="SDR_c"/>
    <property type="match status" value="1"/>
</dbReference>
<evidence type="ECO:0000313" key="5">
    <source>
        <dbReference type="Proteomes" id="UP000016935"/>
    </source>
</evidence>
<dbReference type="GO" id="GO:0048038">
    <property type="term" value="F:quinone binding"/>
    <property type="evidence" value="ECO:0007669"/>
    <property type="project" value="TreeGrafter"/>
</dbReference>
<reference evidence="4 5" key="1">
    <citation type="journal article" date="2012" name="PLoS Pathog.">
        <title>Diverse lifestyles and strategies of plant pathogenesis encoded in the genomes of eighteen Dothideomycetes fungi.</title>
        <authorList>
            <person name="Ohm R.A."/>
            <person name="Feau N."/>
            <person name="Henrissat B."/>
            <person name="Schoch C.L."/>
            <person name="Horwitz B.A."/>
            <person name="Barry K.W."/>
            <person name="Condon B.J."/>
            <person name="Copeland A.C."/>
            <person name="Dhillon B."/>
            <person name="Glaser F."/>
            <person name="Hesse C.N."/>
            <person name="Kosti I."/>
            <person name="LaButti K."/>
            <person name="Lindquist E.A."/>
            <person name="Lucas S."/>
            <person name="Salamov A.A."/>
            <person name="Bradshaw R.E."/>
            <person name="Ciuffetti L."/>
            <person name="Hamelin R.C."/>
            <person name="Kema G.H.J."/>
            <person name="Lawrence C."/>
            <person name="Scott J.A."/>
            <person name="Spatafora J.W."/>
            <person name="Turgeon B.G."/>
            <person name="de Wit P.J.G.M."/>
            <person name="Zhong S."/>
            <person name="Goodwin S.B."/>
            <person name="Grigoriev I.V."/>
        </authorList>
    </citation>
    <scope>NUCLEOTIDE SEQUENCE [LARGE SCALE GENOMIC DNA]</scope>
    <source>
        <strain evidence="5">28A</strain>
    </source>
</reference>
<dbReference type="AlphaFoldDB" id="R0IHX8"/>